<dbReference type="AlphaFoldDB" id="A0A9D9H7S9"/>
<dbReference type="Gene3D" id="1.25.40.10">
    <property type="entry name" value="Tetratricopeptide repeat domain"/>
    <property type="match status" value="3"/>
</dbReference>
<organism evidence="2 3">
    <name type="scientific">Candidatus Caccoplasma merdipullorum</name>
    <dbReference type="NCBI Taxonomy" id="2840718"/>
    <lineage>
        <taxon>Bacteria</taxon>
        <taxon>Pseudomonadati</taxon>
        <taxon>Bacteroidota</taxon>
        <taxon>Bacteroidia</taxon>
        <taxon>Bacteroidales</taxon>
        <taxon>Bacteroidaceae</taxon>
        <taxon>Bacteroidaceae incertae sedis</taxon>
        <taxon>Candidatus Caccoplasma</taxon>
    </lineage>
</organism>
<dbReference type="SUPFAM" id="SSF48452">
    <property type="entry name" value="TPR-like"/>
    <property type="match status" value="2"/>
</dbReference>
<dbReference type="PANTHER" id="PTHR12558:SF13">
    <property type="entry name" value="CELL DIVISION CYCLE PROTEIN 27 HOMOLOG"/>
    <property type="match status" value="1"/>
</dbReference>
<feature type="chain" id="PRO_5038680518" evidence="1">
    <location>
        <begin position="24"/>
        <end position="548"/>
    </location>
</feature>
<keyword evidence="1" id="KW-0732">Signal</keyword>
<sequence>MRKRIVLFAAFLLAAGFSATALAESYTDGIDYYKSGQPERAKIILTKTLNDPTTYKAEAYYYLGESEFALGNKEAAKGYYNNGVASDANYPFNYVGLGKLLLDNPATQKEASSNFKQAVKLAKKANSAAGVNTDIARAYFEAGMPDYKKYLNDALKFDDRYAPAYVLQGDIYAKENNSGEAAGMYEMAHSFDSGCIEAYVKYALLHYPINPRFATAKLEELLRGHPSSAIAQRELAEAYFNAGRFNDAVSAYARYMANPNHFASDRARYAALLYFDKKYEESLTLIEKALPEEPDNLILNRFAMYDNFALENYEQAADFGKAFMNNPANAKFLTSQDYIIYGGALKKIDRPEEYVAALEAAVKADPSKPEVYKELSDAYGSAGQMIKSADTMAKYMEMIEDEVKTADFYSLGKIYYQAAQDTAQVLEERIALFQKADSLFTIVTERAPENYLGFFWRARANTGMDPETETGLAKPYYEKVIAMLEAEGNTGSSVIEAYRYMGYYYYLKEYDANMKGTLKGYPETKKWWNKILAINPEDSIKDAMSQLD</sequence>
<feature type="signal peptide" evidence="1">
    <location>
        <begin position="1"/>
        <end position="23"/>
    </location>
</feature>
<dbReference type="EMBL" id="JADIMW010000087">
    <property type="protein sequence ID" value="MBO8438949.1"/>
    <property type="molecule type" value="Genomic_DNA"/>
</dbReference>
<accession>A0A9D9H7S9</accession>
<evidence type="ECO:0000256" key="1">
    <source>
        <dbReference type="SAM" id="SignalP"/>
    </source>
</evidence>
<gene>
    <name evidence="2" type="ORF">IAC54_08670</name>
</gene>
<protein>
    <submittedName>
        <fullName evidence="2">Tetratricopeptide repeat protein</fullName>
    </submittedName>
</protein>
<evidence type="ECO:0000313" key="2">
    <source>
        <dbReference type="EMBL" id="MBO8438949.1"/>
    </source>
</evidence>
<reference evidence="2" key="2">
    <citation type="journal article" date="2021" name="PeerJ">
        <title>Extensive microbial diversity within the chicken gut microbiome revealed by metagenomics and culture.</title>
        <authorList>
            <person name="Gilroy R."/>
            <person name="Ravi A."/>
            <person name="Getino M."/>
            <person name="Pursley I."/>
            <person name="Horton D.L."/>
            <person name="Alikhan N.F."/>
            <person name="Baker D."/>
            <person name="Gharbi K."/>
            <person name="Hall N."/>
            <person name="Watson M."/>
            <person name="Adriaenssens E.M."/>
            <person name="Foster-Nyarko E."/>
            <person name="Jarju S."/>
            <person name="Secka A."/>
            <person name="Antonio M."/>
            <person name="Oren A."/>
            <person name="Chaudhuri R.R."/>
            <person name="La Ragione R."/>
            <person name="Hildebrand F."/>
            <person name="Pallen M.J."/>
        </authorList>
    </citation>
    <scope>NUCLEOTIDE SEQUENCE</scope>
    <source>
        <strain evidence="2">G3-4614</strain>
    </source>
</reference>
<evidence type="ECO:0000313" key="3">
    <source>
        <dbReference type="Proteomes" id="UP000823636"/>
    </source>
</evidence>
<dbReference type="PANTHER" id="PTHR12558">
    <property type="entry name" value="CELL DIVISION CYCLE 16,23,27"/>
    <property type="match status" value="1"/>
</dbReference>
<dbReference type="Pfam" id="PF13432">
    <property type="entry name" value="TPR_16"/>
    <property type="match status" value="1"/>
</dbReference>
<dbReference type="Proteomes" id="UP000823636">
    <property type="component" value="Unassembled WGS sequence"/>
</dbReference>
<proteinExistence type="predicted"/>
<name>A0A9D9H7S9_9BACT</name>
<comment type="caution">
    <text evidence="2">The sequence shown here is derived from an EMBL/GenBank/DDBJ whole genome shotgun (WGS) entry which is preliminary data.</text>
</comment>
<reference evidence="2" key="1">
    <citation type="submission" date="2020-10" db="EMBL/GenBank/DDBJ databases">
        <authorList>
            <person name="Gilroy R."/>
        </authorList>
    </citation>
    <scope>NUCLEOTIDE SEQUENCE</scope>
    <source>
        <strain evidence="2">G3-4614</strain>
    </source>
</reference>
<dbReference type="InterPro" id="IPR011990">
    <property type="entry name" value="TPR-like_helical_dom_sf"/>
</dbReference>
<dbReference type="SMART" id="SM00028">
    <property type="entry name" value="TPR"/>
    <property type="match status" value="4"/>
</dbReference>
<dbReference type="InterPro" id="IPR019734">
    <property type="entry name" value="TPR_rpt"/>
</dbReference>